<dbReference type="Gene3D" id="3.10.520.10">
    <property type="entry name" value="ApbE-like domains"/>
    <property type="match status" value="1"/>
</dbReference>
<dbReference type="OrthoDB" id="9787842at2"/>
<dbReference type="Proteomes" id="UP000324209">
    <property type="component" value="Chromosome"/>
</dbReference>
<name>A0A5C1QHS3_9SPIO</name>
<dbReference type="InterPro" id="IPR003374">
    <property type="entry name" value="ApbE-like_sf"/>
</dbReference>
<keyword evidence="2" id="KW-1185">Reference proteome</keyword>
<dbReference type="RefSeq" id="WP_149484623.1">
    <property type="nucleotide sequence ID" value="NZ_CP036150.1"/>
</dbReference>
<dbReference type="InterPro" id="IPR007183">
    <property type="entry name" value="UPF0280"/>
</dbReference>
<dbReference type="KEGG" id="ock:EXM22_00490"/>
<reference evidence="1 2" key="1">
    <citation type="submission" date="2019-02" db="EMBL/GenBank/DDBJ databases">
        <title>Complete Genome Sequence and Methylome Analysis of free living Spirochaetas.</title>
        <authorList>
            <person name="Fomenkov A."/>
            <person name="Dubinina G."/>
            <person name="Leshcheva N."/>
            <person name="Mikheeva N."/>
            <person name="Grabovich M."/>
            <person name="Vincze T."/>
            <person name="Roberts R.J."/>
        </authorList>
    </citation>
    <scope>NUCLEOTIDE SEQUENCE [LARGE SCALE GENOMIC DNA]</scope>
    <source>
        <strain evidence="1 2">K2</strain>
    </source>
</reference>
<dbReference type="PIRSF" id="PIRSF006421">
    <property type="entry name" value="UCP006421"/>
    <property type="match status" value="1"/>
</dbReference>
<sequence>MPQLHQSLSLRGCLIPVLTSFERRESREFHFKDAHFHIRTNAWEAVTNRIMAERLNLEAFIKDHPEFQKTLKPIDLALADSLLPETVKRMQQASRLTGLGPMASVAGTMAQLAVEASREAGSPESLVENGGDIYLESVTPLVLGLYAGPLSPFQNLALKILPEQTPLAVCTSSGRMGHSLSFGDCDLVTVFAKEGALADAAATLGGNLVKEDGDIEPALNRLLSINGVLGAIIIRDKRFGTVGELPELIKSLDPDLQAKVSRDDESNFQNSY</sequence>
<accession>A0A5C1QHS3</accession>
<protein>
    <submittedName>
        <fullName evidence="1">UPF0280 family protein</fullName>
    </submittedName>
</protein>
<evidence type="ECO:0000313" key="1">
    <source>
        <dbReference type="EMBL" id="QEN06540.1"/>
    </source>
</evidence>
<dbReference type="EMBL" id="CP036150">
    <property type="protein sequence ID" value="QEN06540.1"/>
    <property type="molecule type" value="Genomic_DNA"/>
</dbReference>
<dbReference type="SUPFAM" id="SSF143631">
    <property type="entry name" value="ApbE-like"/>
    <property type="match status" value="1"/>
</dbReference>
<proteinExistence type="predicted"/>
<dbReference type="AlphaFoldDB" id="A0A5C1QHS3"/>
<organism evidence="1 2">
    <name type="scientific">Oceanispirochaeta crateris</name>
    <dbReference type="NCBI Taxonomy" id="2518645"/>
    <lineage>
        <taxon>Bacteria</taxon>
        <taxon>Pseudomonadati</taxon>
        <taxon>Spirochaetota</taxon>
        <taxon>Spirochaetia</taxon>
        <taxon>Spirochaetales</taxon>
        <taxon>Spirochaetaceae</taxon>
        <taxon>Oceanispirochaeta</taxon>
    </lineage>
</organism>
<gene>
    <name evidence="1" type="ORF">EXM22_00490</name>
</gene>
<evidence type="ECO:0000313" key="2">
    <source>
        <dbReference type="Proteomes" id="UP000324209"/>
    </source>
</evidence>